<name>A0A5P2GBT5_9BACT</name>
<accession>A0A5P2GBT5</accession>
<feature type="domain" description="LUD" evidence="1">
    <location>
        <begin position="88"/>
        <end position="193"/>
    </location>
</feature>
<dbReference type="PANTHER" id="PTHR43682">
    <property type="entry name" value="LACTATE UTILIZATION PROTEIN C"/>
    <property type="match status" value="1"/>
</dbReference>
<reference evidence="2 3" key="1">
    <citation type="submission" date="2019-09" db="EMBL/GenBank/DDBJ databases">
        <title>Complete genome sequence of Arachidicoccus sp. B3-10 isolated from apple orchard soil.</title>
        <authorList>
            <person name="Kim H.S."/>
            <person name="Han K.-I."/>
            <person name="Suh M.K."/>
            <person name="Lee K.C."/>
            <person name="Eom M.K."/>
            <person name="Kim J.-S."/>
            <person name="Kang S.W."/>
            <person name="Sin Y."/>
            <person name="Lee J.-S."/>
        </authorList>
    </citation>
    <scope>NUCLEOTIDE SEQUENCE [LARGE SCALE GENOMIC DNA]</scope>
    <source>
        <strain evidence="2 3">B3-10</strain>
    </source>
</reference>
<dbReference type="RefSeq" id="WP_131329977.1">
    <property type="nucleotide sequence ID" value="NZ_CP044016.1"/>
</dbReference>
<dbReference type="SUPFAM" id="SSF100950">
    <property type="entry name" value="NagB/RpiA/CoA transferase-like"/>
    <property type="match status" value="1"/>
</dbReference>
<evidence type="ECO:0000313" key="2">
    <source>
        <dbReference type="EMBL" id="QES89031.1"/>
    </source>
</evidence>
<dbReference type="Gene3D" id="3.40.50.10420">
    <property type="entry name" value="NagB/RpiA/CoA transferase-like"/>
    <property type="match status" value="1"/>
</dbReference>
<dbReference type="InterPro" id="IPR037171">
    <property type="entry name" value="NagB/RpiA_transferase-like"/>
</dbReference>
<dbReference type="KEGG" id="arac:E0W69_010300"/>
<dbReference type="InterPro" id="IPR024185">
    <property type="entry name" value="FTHF_cligase-like_sf"/>
</dbReference>
<organism evidence="2 3">
    <name type="scientific">Rhizosphaericola mali</name>
    <dbReference type="NCBI Taxonomy" id="2545455"/>
    <lineage>
        <taxon>Bacteria</taxon>
        <taxon>Pseudomonadati</taxon>
        <taxon>Bacteroidota</taxon>
        <taxon>Chitinophagia</taxon>
        <taxon>Chitinophagales</taxon>
        <taxon>Chitinophagaceae</taxon>
        <taxon>Rhizosphaericola</taxon>
    </lineage>
</organism>
<evidence type="ECO:0000313" key="3">
    <source>
        <dbReference type="Proteomes" id="UP000292424"/>
    </source>
</evidence>
<dbReference type="AlphaFoldDB" id="A0A5P2GBT5"/>
<evidence type="ECO:0000259" key="1">
    <source>
        <dbReference type="Pfam" id="PF02589"/>
    </source>
</evidence>
<dbReference type="EMBL" id="CP044016">
    <property type="protein sequence ID" value="QES89031.1"/>
    <property type="molecule type" value="Genomic_DNA"/>
</dbReference>
<dbReference type="Proteomes" id="UP000292424">
    <property type="component" value="Chromosome"/>
</dbReference>
<proteinExistence type="predicted"/>
<dbReference type="InterPro" id="IPR003741">
    <property type="entry name" value="LUD_dom"/>
</dbReference>
<dbReference type="Pfam" id="PF02589">
    <property type="entry name" value="LUD_dom"/>
    <property type="match status" value="1"/>
</dbReference>
<protein>
    <recommendedName>
        <fullName evidence="1">LUD domain-containing protein</fullName>
    </recommendedName>
</protein>
<dbReference type="OrthoDB" id="9794157at2"/>
<sequence length="197" mass="21747">MSDSKSSILANIRSNFPKQNIGYPTIPTYTVPGKDLLQTFQENALVAGASFYKVNNVGEAQEIAQKLYPDAKVICSATDEWAGNKDWDKINQPQDMEDVDVAIVRTHLGVAEMGMVWLTENDLRVNSLGFLCQNIIVLLDPKDISENMHTAYPLTQLDKFNYGCFVMGPSATADIGAVLVRGAQGPRSLVIFFLEKN</sequence>
<keyword evidence="3" id="KW-1185">Reference proteome</keyword>
<dbReference type="PANTHER" id="PTHR43682:SF1">
    <property type="entry name" value="LACTATE UTILIZATION PROTEIN C"/>
    <property type="match status" value="1"/>
</dbReference>
<gene>
    <name evidence="2" type="ORF">E0W69_010300</name>
</gene>